<name>A0A1Y3PG92_9BACI</name>
<comment type="similarity">
    <text evidence="7 10">Belongs to the fluoride channel Fluc/FEX (TC 1.A.43) family.</text>
</comment>
<proteinExistence type="inferred from homology"/>
<keyword evidence="10" id="KW-0479">Metal-binding</keyword>
<gene>
    <name evidence="10" type="primary">fluC</name>
    <name evidence="10" type="synonym">crcB</name>
    <name evidence="11" type="ORF">BAA01_00550</name>
</gene>
<evidence type="ECO:0000313" key="12">
    <source>
        <dbReference type="Proteomes" id="UP000196475"/>
    </source>
</evidence>
<keyword evidence="2 10" id="KW-1003">Cell membrane</keyword>
<evidence type="ECO:0000256" key="7">
    <source>
        <dbReference type="ARBA" id="ARBA00035120"/>
    </source>
</evidence>
<keyword evidence="6 10" id="KW-0407">Ion channel</keyword>
<comment type="function">
    <text evidence="9 10">Fluoride-specific ion channel. Important for reducing fluoride concentration in the cell, thus reducing its toxicity.</text>
</comment>
<comment type="caution">
    <text evidence="11">The sequence shown here is derived from an EMBL/GenBank/DDBJ whole genome shotgun (WGS) entry which is preliminary data.</text>
</comment>
<keyword evidence="10" id="KW-0406">Ion transport</keyword>
<dbReference type="GO" id="GO:0062054">
    <property type="term" value="F:fluoride channel activity"/>
    <property type="evidence" value="ECO:0007669"/>
    <property type="project" value="UniProtKB-UniRule"/>
</dbReference>
<dbReference type="EMBL" id="LZRT01000091">
    <property type="protein sequence ID" value="OUM86350.1"/>
    <property type="molecule type" value="Genomic_DNA"/>
</dbReference>
<keyword evidence="10" id="KW-0813">Transport</keyword>
<comment type="subcellular location">
    <subcellularLocation>
        <location evidence="1 10">Cell membrane</location>
        <topology evidence="1 10">Multi-pass membrane protein</topology>
    </subcellularLocation>
</comment>
<feature type="binding site" evidence="10">
    <location>
        <position position="78"/>
    </location>
    <ligand>
        <name>Na(+)</name>
        <dbReference type="ChEBI" id="CHEBI:29101"/>
        <note>structural</note>
    </ligand>
</feature>
<keyword evidence="5 10" id="KW-0472">Membrane</keyword>
<dbReference type="GO" id="GO:0046872">
    <property type="term" value="F:metal ion binding"/>
    <property type="evidence" value="ECO:0007669"/>
    <property type="project" value="UniProtKB-KW"/>
</dbReference>
<dbReference type="AlphaFoldDB" id="A0A1Y3PG92"/>
<dbReference type="NCBIfam" id="TIGR00494">
    <property type="entry name" value="crcB"/>
    <property type="match status" value="1"/>
</dbReference>
<dbReference type="Proteomes" id="UP000196475">
    <property type="component" value="Unassembled WGS sequence"/>
</dbReference>
<organism evidence="11 12">
    <name type="scientific">Bacillus thermozeamaize</name>
    <dbReference type="NCBI Taxonomy" id="230954"/>
    <lineage>
        <taxon>Bacteria</taxon>
        <taxon>Bacillati</taxon>
        <taxon>Bacillota</taxon>
        <taxon>Bacilli</taxon>
        <taxon>Bacillales</taxon>
        <taxon>Bacillaceae</taxon>
        <taxon>Bacillus</taxon>
    </lineage>
</organism>
<evidence type="ECO:0000256" key="1">
    <source>
        <dbReference type="ARBA" id="ARBA00004651"/>
    </source>
</evidence>
<keyword evidence="10" id="KW-0915">Sodium</keyword>
<dbReference type="InterPro" id="IPR003691">
    <property type="entry name" value="FluC"/>
</dbReference>
<dbReference type="GO" id="GO:0140114">
    <property type="term" value="P:cellular detoxification of fluoride"/>
    <property type="evidence" value="ECO:0007669"/>
    <property type="project" value="UniProtKB-UniRule"/>
</dbReference>
<evidence type="ECO:0000256" key="6">
    <source>
        <dbReference type="ARBA" id="ARBA00023303"/>
    </source>
</evidence>
<sequence length="131" mass="14492">MSYFLVGIAGIIGTLLRYVLGLWVQQLVPQTSFPVGTLAINLVGCFALGWFFQWVMDKNRISPRVRISISTGLIGSFTTFSTFSVETVQLFRQGLWGSGIAYVGISMIGGLCLVWMGTAVADRRRERVRHG</sequence>
<comment type="catalytic activity">
    <reaction evidence="8">
        <text>fluoride(in) = fluoride(out)</text>
        <dbReference type="Rhea" id="RHEA:76159"/>
        <dbReference type="ChEBI" id="CHEBI:17051"/>
    </reaction>
    <physiologicalReaction direction="left-to-right" evidence="8">
        <dbReference type="Rhea" id="RHEA:76160"/>
    </physiologicalReaction>
</comment>
<dbReference type="PANTHER" id="PTHR28259:SF1">
    <property type="entry name" value="FLUORIDE EXPORT PROTEIN 1-RELATED"/>
    <property type="match status" value="1"/>
</dbReference>
<dbReference type="HAMAP" id="MF_00454">
    <property type="entry name" value="FluC"/>
    <property type="match status" value="1"/>
</dbReference>
<feature type="transmembrane region" description="Helical" evidence="10">
    <location>
        <begin position="64"/>
        <end position="83"/>
    </location>
</feature>
<feature type="transmembrane region" description="Helical" evidence="10">
    <location>
        <begin position="95"/>
        <end position="121"/>
    </location>
</feature>
<feature type="transmembrane region" description="Helical" evidence="10">
    <location>
        <begin position="31"/>
        <end position="52"/>
    </location>
</feature>
<evidence type="ECO:0000256" key="5">
    <source>
        <dbReference type="ARBA" id="ARBA00023136"/>
    </source>
</evidence>
<evidence type="ECO:0000256" key="10">
    <source>
        <dbReference type="HAMAP-Rule" id="MF_00454"/>
    </source>
</evidence>
<dbReference type="PANTHER" id="PTHR28259">
    <property type="entry name" value="FLUORIDE EXPORT PROTEIN 1-RELATED"/>
    <property type="match status" value="1"/>
</dbReference>
<protein>
    <recommendedName>
        <fullName evidence="10">Fluoride-specific ion channel FluC</fullName>
    </recommendedName>
</protein>
<reference evidence="12" key="1">
    <citation type="submission" date="2016-06" db="EMBL/GenBank/DDBJ databases">
        <authorList>
            <person name="Nascimento L."/>
            <person name="Pereira R.V."/>
            <person name="Martins L.F."/>
            <person name="Quaggio R.B."/>
            <person name="Silva A.M."/>
            <person name="Setubal J.C."/>
        </authorList>
    </citation>
    <scope>NUCLEOTIDE SEQUENCE [LARGE SCALE GENOMIC DNA]</scope>
</reference>
<evidence type="ECO:0000256" key="9">
    <source>
        <dbReference type="ARBA" id="ARBA00049940"/>
    </source>
</evidence>
<evidence type="ECO:0000256" key="8">
    <source>
        <dbReference type="ARBA" id="ARBA00035585"/>
    </source>
</evidence>
<feature type="binding site" evidence="10">
    <location>
        <position position="75"/>
    </location>
    <ligand>
        <name>Na(+)</name>
        <dbReference type="ChEBI" id="CHEBI:29101"/>
        <note>structural</note>
    </ligand>
</feature>
<evidence type="ECO:0000256" key="2">
    <source>
        <dbReference type="ARBA" id="ARBA00022475"/>
    </source>
</evidence>
<dbReference type="GO" id="GO:0005886">
    <property type="term" value="C:plasma membrane"/>
    <property type="evidence" value="ECO:0007669"/>
    <property type="project" value="UniProtKB-SubCell"/>
</dbReference>
<accession>A0A1Y3PG92</accession>
<keyword evidence="3 10" id="KW-0812">Transmembrane</keyword>
<comment type="activity regulation">
    <text evidence="10">Na(+) is not transported, but it plays an essential structural role and its presence is essential for fluoride channel function.</text>
</comment>
<evidence type="ECO:0000313" key="11">
    <source>
        <dbReference type="EMBL" id="OUM86350.1"/>
    </source>
</evidence>
<evidence type="ECO:0000256" key="3">
    <source>
        <dbReference type="ARBA" id="ARBA00022692"/>
    </source>
</evidence>
<dbReference type="Pfam" id="PF02537">
    <property type="entry name" value="CRCB"/>
    <property type="match status" value="1"/>
</dbReference>
<keyword evidence="4 10" id="KW-1133">Transmembrane helix</keyword>
<evidence type="ECO:0000256" key="4">
    <source>
        <dbReference type="ARBA" id="ARBA00022989"/>
    </source>
</evidence>